<accession>A0AB38YFS3</accession>
<protein>
    <recommendedName>
        <fullName evidence="3">Cytochrome C oxidase subunit I</fullName>
    </recommendedName>
</protein>
<dbReference type="EMBL" id="CP101717">
    <property type="protein sequence ID" value="WLD58157.1"/>
    <property type="molecule type" value="Genomic_DNA"/>
</dbReference>
<keyword evidence="1" id="KW-0472">Membrane</keyword>
<keyword evidence="1" id="KW-1133">Transmembrane helix</keyword>
<evidence type="ECO:0000256" key="1">
    <source>
        <dbReference type="SAM" id="Phobius"/>
    </source>
</evidence>
<name>A0AB38YFS3_9GAMM</name>
<evidence type="ECO:0008006" key="3">
    <source>
        <dbReference type="Google" id="ProtNLM"/>
    </source>
</evidence>
<organism evidence="2">
    <name type="scientific">Salinispirillum sp. LH 10-3-1</name>
    <dbReference type="NCBI Taxonomy" id="2952525"/>
    <lineage>
        <taxon>Bacteria</taxon>
        <taxon>Pseudomonadati</taxon>
        <taxon>Pseudomonadota</taxon>
        <taxon>Gammaproteobacteria</taxon>
        <taxon>Oceanospirillales</taxon>
        <taxon>Saccharospirillaceae</taxon>
        <taxon>Salinispirillum</taxon>
    </lineage>
</organism>
<sequence>MNSANTTPQAKAGYKAWQLYIVLLTPLVVILSSTLLYFSGWVQPTDTVNQGALIQPPVDIADTQLVKEDRYWWLLTSSLEGCDAACEEQLFWVQQVHIALGKESTRVRRHLLTTEPVALQQDYPGLIESTGNLAPLAQENPVQLFVVDPLGNVMMKFDSEHRYEQVLKDLKTLLKRSSIG</sequence>
<evidence type="ECO:0000313" key="2">
    <source>
        <dbReference type="EMBL" id="WLD58157.1"/>
    </source>
</evidence>
<proteinExistence type="predicted"/>
<dbReference type="RefSeq" id="WP_304995444.1">
    <property type="nucleotide sequence ID" value="NZ_CP101717.1"/>
</dbReference>
<gene>
    <name evidence="2" type="ORF">NFC81_15805</name>
</gene>
<feature type="transmembrane region" description="Helical" evidence="1">
    <location>
        <begin position="17"/>
        <end position="38"/>
    </location>
</feature>
<dbReference type="AlphaFoldDB" id="A0AB38YFS3"/>
<reference evidence="2" key="1">
    <citation type="submission" date="2022-07" db="EMBL/GenBank/DDBJ databases">
        <title>Complete genome sequence of Salinispirillum sp. LH10-3-1 capable of multiple carbohydrate inversion isolated from a soda lake.</title>
        <authorList>
            <person name="Liu J."/>
            <person name="Zhai Y."/>
            <person name="Zhang H."/>
            <person name="Yang H."/>
            <person name="Qu J."/>
            <person name="Li J."/>
        </authorList>
    </citation>
    <scope>NUCLEOTIDE SEQUENCE</scope>
    <source>
        <strain evidence="2">LH 10-3-1</strain>
    </source>
</reference>
<keyword evidence="1" id="KW-0812">Transmembrane</keyword>